<dbReference type="EMBL" id="KZ680224">
    <property type="protein sequence ID" value="PTB62132.1"/>
    <property type="molecule type" value="Genomic_DNA"/>
</dbReference>
<keyword evidence="1" id="KW-0175">Coiled coil</keyword>
<gene>
    <name evidence="3" type="ORF">BBK36DRAFT_1129896</name>
</gene>
<name>A0A2T4AYI2_9HYPO</name>
<evidence type="ECO:0000313" key="3">
    <source>
        <dbReference type="EMBL" id="PTB62132.1"/>
    </source>
</evidence>
<protein>
    <recommendedName>
        <fullName evidence="5">BZIP domain-containing protein</fullName>
    </recommendedName>
</protein>
<dbReference type="GeneID" id="36599901"/>
<organism evidence="3 4">
    <name type="scientific">Trichoderma citrinoviride</name>
    <dbReference type="NCBI Taxonomy" id="58853"/>
    <lineage>
        <taxon>Eukaryota</taxon>
        <taxon>Fungi</taxon>
        <taxon>Dikarya</taxon>
        <taxon>Ascomycota</taxon>
        <taxon>Pezizomycotina</taxon>
        <taxon>Sordariomycetes</taxon>
        <taxon>Hypocreomycetidae</taxon>
        <taxon>Hypocreales</taxon>
        <taxon>Hypocreaceae</taxon>
        <taxon>Trichoderma</taxon>
    </lineage>
</organism>
<reference evidence="4" key="1">
    <citation type="submission" date="2016-07" db="EMBL/GenBank/DDBJ databases">
        <title>Multiple horizontal gene transfer events from other fungi enriched the ability of initially mycotrophic Trichoderma (Ascomycota) to feed on dead plant biomass.</title>
        <authorList>
            <consortium name="DOE Joint Genome Institute"/>
            <person name="Atanasova L."/>
            <person name="Chenthamara K."/>
            <person name="Zhang J."/>
            <person name="Grujic M."/>
            <person name="Henrissat B."/>
            <person name="Kuo A."/>
            <person name="Aerts A."/>
            <person name="Salamov A."/>
            <person name="Lipzen A."/>
            <person name="Labutti K."/>
            <person name="Barry K."/>
            <person name="Miao Y."/>
            <person name="Rahimi M.J."/>
            <person name="Shen Q."/>
            <person name="Grigoriev I.V."/>
            <person name="Kubicek C.P."/>
            <person name="Druzhinina I.S."/>
        </authorList>
    </citation>
    <scope>NUCLEOTIDE SEQUENCE [LARGE SCALE GENOMIC DNA]</scope>
    <source>
        <strain evidence="4">TUCIM 6016</strain>
    </source>
</reference>
<dbReference type="AlphaFoldDB" id="A0A2T4AYI2"/>
<evidence type="ECO:0000256" key="2">
    <source>
        <dbReference type="SAM" id="MobiDB-lite"/>
    </source>
</evidence>
<keyword evidence="4" id="KW-1185">Reference proteome</keyword>
<accession>A0A2T4AYI2</accession>
<evidence type="ECO:0008006" key="5">
    <source>
        <dbReference type="Google" id="ProtNLM"/>
    </source>
</evidence>
<dbReference type="Gene3D" id="1.20.5.1700">
    <property type="match status" value="1"/>
</dbReference>
<feature type="coiled-coil region" evidence="1">
    <location>
        <begin position="25"/>
        <end position="66"/>
    </location>
</feature>
<dbReference type="OrthoDB" id="4505928at2759"/>
<sequence length="213" mass="23806">MISKWSSSCPKQKATRIRNNQRRHRAKVKAHISDLESELAESRRQLAAAEHRIKALTAEVEQLQSEARREPCSAPLTPAYHHTSTHDHQPVLEPRCCWMSGSQRQLGKLTTHDQDVMINSSLTNGTERDNFNLALSFVAQYKSQNLPPPQPGESTTSCAAAYSIIAQQNFKGFGLDDIHQWLQSGYRQAIRSEDGCAVANSLVHSLINHLSPV</sequence>
<dbReference type="PANTHER" id="PTHR42070">
    <property type="entry name" value="FILAMENT ASSOCIATED PROTEIN, PUTATIVE (AFU_ORTHOLOGUE AFUA_8G06630)-RELATED"/>
    <property type="match status" value="1"/>
</dbReference>
<evidence type="ECO:0000313" key="4">
    <source>
        <dbReference type="Proteomes" id="UP000241546"/>
    </source>
</evidence>
<feature type="compositionally biased region" description="Basic residues" evidence="2">
    <location>
        <begin position="13"/>
        <end position="25"/>
    </location>
</feature>
<dbReference type="RefSeq" id="XP_024745452.1">
    <property type="nucleotide sequence ID" value="XM_024891783.1"/>
</dbReference>
<proteinExistence type="predicted"/>
<dbReference type="CDD" id="cd14688">
    <property type="entry name" value="bZIP_YAP"/>
    <property type="match status" value="1"/>
</dbReference>
<feature type="compositionally biased region" description="Polar residues" evidence="2">
    <location>
        <begin position="1"/>
        <end position="10"/>
    </location>
</feature>
<dbReference type="PANTHER" id="PTHR42070:SF1">
    <property type="entry name" value="FILAMENT ASSOCIATED PROTEIN, PUTATIVE (AFU_ORTHOLOGUE AFUA_8G06630)-RELATED"/>
    <property type="match status" value="1"/>
</dbReference>
<feature type="region of interest" description="Disordered" evidence="2">
    <location>
        <begin position="1"/>
        <end position="25"/>
    </location>
</feature>
<dbReference type="Proteomes" id="UP000241546">
    <property type="component" value="Unassembled WGS sequence"/>
</dbReference>
<evidence type="ECO:0000256" key="1">
    <source>
        <dbReference type="SAM" id="Coils"/>
    </source>
</evidence>